<dbReference type="InterPro" id="IPR011856">
    <property type="entry name" value="tRNA_endonuc-like_dom_sf"/>
</dbReference>
<dbReference type="PANTHER" id="PTHR30015">
    <property type="entry name" value="MRR RESTRICTION SYSTEM PROTEIN"/>
    <property type="match status" value="1"/>
</dbReference>
<dbReference type="OrthoDB" id="9781481at2"/>
<gene>
    <name evidence="2" type="ORF">SAMN05445756_0990</name>
</gene>
<evidence type="ECO:0000313" key="2">
    <source>
        <dbReference type="EMBL" id="SNC63844.1"/>
    </source>
</evidence>
<evidence type="ECO:0000259" key="1">
    <source>
        <dbReference type="Pfam" id="PF04471"/>
    </source>
</evidence>
<dbReference type="RefSeq" id="WP_088817904.1">
    <property type="nucleotide sequence ID" value="NZ_FYEZ01000001.1"/>
</dbReference>
<dbReference type="Gene3D" id="3.40.1350.10">
    <property type="match status" value="1"/>
</dbReference>
<dbReference type="GO" id="GO:0015666">
    <property type="term" value="F:restriction endodeoxyribonuclease activity"/>
    <property type="evidence" value="ECO:0007669"/>
    <property type="project" value="TreeGrafter"/>
</dbReference>
<dbReference type="SUPFAM" id="SSF52980">
    <property type="entry name" value="Restriction endonuclease-like"/>
    <property type="match status" value="1"/>
</dbReference>
<dbReference type="PANTHER" id="PTHR30015:SF7">
    <property type="entry name" value="TYPE IV METHYL-DIRECTED RESTRICTION ENZYME ECOKMRR"/>
    <property type="match status" value="1"/>
</dbReference>
<dbReference type="InterPro" id="IPR052906">
    <property type="entry name" value="Type_IV_Methyl-Rstrct_Enzyme"/>
</dbReference>
<accession>A0A212TDE1</accession>
<dbReference type="GO" id="GO:0003677">
    <property type="term" value="F:DNA binding"/>
    <property type="evidence" value="ECO:0007669"/>
    <property type="project" value="InterPro"/>
</dbReference>
<dbReference type="EMBL" id="FYEZ01000001">
    <property type="protein sequence ID" value="SNC63844.1"/>
    <property type="molecule type" value="Genomic_DNA"/>
</dbReference>
<name>A0A212TDE1_9MICO</name>
<keyword evidence="3" id="KW-1185">Reference proteome</keyword>
<organism evidence="2 3">
    <name type="scientific">Kytococcus aerolatus</name>
    <dbReference type="NCBI Taxonomy" id="592308"/>
    <lineage>
        <taxon>Bacteria</taxon>
        <taxon>Bacillati</taxon>
        <taxon>Actinomycetota</taxon>
        <taxon>Actinomycetes</taxon>
        <taxon>Micrococcales</taxon>
        <taxon>Kytococcaceae</taxon>
        <taxon>Kytococcus</taxon>
    </lineage>
</organism>
<dbReference type="InterPro" id="IPR007560">
    <property type="entry name" value="Restrct_endonuc_IV_Mrr"/>
</dbReference>
<dbReference type="Proteomes" id="UP000198122">
    <property type="component" value="Unassembled WGS sequence"/>
</dbReference>
<proteinExistence type="predicted"/>
<evidence type="ECO:0000313" key="3">
    <source>
        <dbReference type="Proteomes" id="UP000198122"/>
    </source>
</evidence>
<dbReference type="AlphaFoldDB" id="A0A212TDE1"/>
<dbReference type="Pfam" id="PF04471">
    <property type="entry name" value="Mrr_cat"/>
    <property type="match status" value="1"/>
</dbReference>
<dbReference type="InterPro" id="IPR011335">
    <property type="entry name" value="Restrct_endonuc-II-like"/>
</dbReference>
<sequence>MTTWGIHNDTLTTELLDEGFVSVGWDEVGDLRSIGDDQEAVKSRLRSLYPHKKPRAIASWAGILRRFAFIMQPGDVIVAPYKPDGTVNLGVVSGDYYFDADASVHQHRRPVDWRVVGIPRAKFSQSALYEIGAFITIFRISRHEEEFRAALDAGGVEEAQEHLDQREGRLAGQESPAREVELDVPAVDPSSGEDEDRITAGRVDRLTRDFVLSRLQRPWVSDAEFEQLTADILQSMGYIARVTQYSRDGGVDVLAHRDPLGIEPPLIKVQCKHTTNRVSVADVRSLVGTLDHNEVGVFVTLGSYPADALNLERSRQRLRLISGEELVELFLTHYEELPRQWRALVPLSRVYVVDDTAEE</sequence>
<feature type="domain" description="Restriction endonuclease type IV Mrr" evidence="1">
    <location>
        <begin position="221"/>
        <end position="329"/>
    </location>
</feature>
<protein>
    <submittedName>
        <fullName evidence="2">Restriction system protein</fullName>
    </submittedName>
</protein>
<dbReference type="GO" id="GO:0009307">
    <property type="term" value="P:DNA restriction-modification system"/>
    <property type="evidence" value="ECO:0007669"/>
    <property type="project" value="InterPro"/>
</dbReference>
<reference evidence="2 3" key="1">
    <citation type="submission" date="2017-06" db="EMBL/GenBank/DDBJ databases">
        <authorList>
            <person name="Kim H.J."/>
            <person name="Triplett B.A."/>
        </authorList>
    </citation>
    <scope>NUCLEOTIDE SEQUENCE [LARGE SCALE GENOMIC DNA]</scope>
    <source>
        <strain evidence="2 3">DSM 22179</strain>
    </source>
</reference>